<evidence type="ECO:0000256" key="7">
    <source>
        <dbReference type="ARBA" id="ARBA00023136"/>
    </source>
</evidence>
<feature type="domain" description="LcnD-like C-terminal" evidence="9">
    <location>
        <begin position="225"/>
        <end position="281"/>
    </location>
</feature>
<organism evidence="10 11">
    <name type="scientific">Candidatus Woesebacteria bacterium RIFCSPHIGHO2_01_FULL_41_10</name>
    <dbReference type="NCBI Taxonomy" id="1802500"/>
    <lineage>
        <taxon>Bacteria</taxon>
        <taxon>Candidatus Woeseibacteriota</taxon>
    </lineage>
</organism>
<dbReference type="SUPFAM" id="SSF111369">
    <property type="entry name" value="HlyD-like secretion proteins"/>
    <property type="match status" value="1"/>
</dbReference>
<evidence type="ECO:0000256" key="1">
    <source>
        <dbReference type="ARBA" id="ARBA00004196"/>
    </source>
</evidence>
<keyword evidence="7 8" id="KW-0472">Membrane</keyword>
<dbReference type="AlphaFoldDB" id="A0A1F7YSS7"/>
<dbReference type="GO" id="GO:0022857">
    <property type="term" value="F:transmembrane transporter activity"/>
    <property type="evidence" value="ECO:0007669"/>
    <property type="project" value="InterPro"/>
</dbReference>
<dbReference type="Pfam" id="PF25940">
    <property type="entry name" value="LcnD_C"/>
    <property type="match status" value="1"/>
</dbReference>
<proteinExistence type="inferred from homology"/>
<dbReference type="Gene3D" id="2.40.50.100">
    <property type="match status" value="1"/>
</dbReference>
<evidence type="ECO:0000256" key="8">
    <source>
        <dbReference type="SAM" id="Phobius"/>
    </source>
</evidence>
<evidence type="ECO:0000256" key="4">
    <source>
        <dbReference type="ARBA" id="ARBA00022692"/>
    </source>
</evidence>
<reference evidence="10 11" key="1">
    <citation type="journal article" date="2016" name="Nat. Commun.">
        <title>Thousands of microbial genomes shed light on interconnected biogeochemical processes in an aquifer system.</title>
        <authorList>
            <person name="Anantharaman K."/>
            <person name="Brown C.T."/>
            <person name="Hug L.A."/>
            <person name="Sharon I."/>
            <person name="Castelle C.J."/>
            <person name="Probst A.J."/>
            <person name="Thomas B.C."/>
            <person name="Singh A."/>
            <person name="Wilkins M.J."/>
            <person name="Karaoz U."/>
            <person name="Brodie E.L."/>
            <person name="Williams K.H."/>
            <person name="Hubbard S.S."/>
            <person name="Banfield J.F."/>
        </authorList>
    </citation>
    <scope>NUCLEOTIDE SEQUENCE [LARGE SCALE GENOMIC DNA]</scope>
</reference>
<keyword evidence="4 8" id="KW-0812">Transmembrane</keyword>
<accession>A0A1F7YSS7</accession>
<dbReference type="Gene3D" id="2.40.30.170">
    <property type="match status" value="1"/>
</dbReference>
<evidence type="ECO:0000256" key="5">
    <source>
        <dbReference type="ARBA" id="ARBA00022989"/>
    </source>
</evidence>
<dbReference type="InterPro" id="IPR050465">
    <property type="entry name" value="UPF0194_transport"/>
</dbReference>
<comment type="caution">
    <text evidence="10">The sequence shown here is derived from an EMBL/GenBank/DDBJ whole genome shotgun (WGS) entry which is preliminary data.</text>
</comment>
<sequence length="336" mass="36122">MKSIFSRIRGHKRLVIILAIVIIGGYFVTRSQNGNGALDQASITRGTVEEEIVLTGEISATDYATLQFNTSGTISWVGVSVGENVKKGQALLKLDTLKLNAAYQIAVANYRAAQANAEEVLDDVKGNDDDETFEEKNTRTAAEATRDKAYDALVAAQKELQDATLIAPFSGVVAILNSESAGVNVTAGTPQVILVNPATMYFEVSADQTEVSRFMIDDKAEITLDAFDNETLTGTISSISVAPDATESGTVYPIRLSLELNGASKYKIGMTGDARFIVTKKEGVLYIPSDYVNSDKDGEYVRIDGGKNKKYIEVGIEGGDKTEISGDISEGEQVFD</sequence>
<dbReference type="STRING" id="1802500.A2801_01350"/>
<comment type="subcellular location">
    <subcellularLocation>
        <location evidence="1">Cell envelope</location>
    </subcellularLocation>
    <subcellularLocation>
        <location evidence="2">Membrane</location>
    </subcellularLocation>
</comment>
<evidence type="ECO:0000313" key="10">
    <source>
        <dbReference type="EMBL" id="OGM30274.1"/>
    </source>
</evidence>
<evidence type="ECO:0000256" key="2">
    <source>
        <dbReference type="ARBA" id="ARBA00004370"/>
    </source>
</evidence>
<feature type="transmembrane region" description="Helical" evidence="8">
    <location>
        <begin position="12"/>
        <end position="29"/>
    </location>
</feature>
<keyword evidence="5 8" id="KW-1133">Transmembrane helix</keyword>
<protein>
    <recommendedName>
        <fullName evidence="9">LcnD-like C-terminal domain-containing protein</fullName>
    </recommendedName>
</protein>
<dbReference type="EMBL" id="MGGM01000002">
    <property type="protein sequence ID" value="OGM30274.1"/>
    <property type="molecule type" value="Genomic_DNA"/>
</dbReference>
<dbReference type="Proteomes" id="UP000177263">
    <property type="component" value="Unassembled WGS sequence"/>
</dbReference>
<dbReference type="Gene3D" id="6.20.50.140">
    <property type="match status" value="1"/>
</dbReference>
<keyword evidence="6" id="KW-0175">Coiled coil</keyword>
<evidence type="ECO:0000313" key="11">
    <source>
        <dbReference type="Proteomes" id="UP000177263"/>
    </source>
</evidence>
<dbReference type="InterPro" id="IPR006143">
    <property type="entry name" value="RND_pump_MFP"/>
</dbReference>
<comment type="similarity">
    <text evidence="3">Belongs to the membrane fusion protein (MFP) (TC 8.A.1) family.</text>
</comment>
<evidence type="ECO:0000259" key="9">
    <source>
        <dbReference type="Pfam" id="PF25940"/>
    </source>
</evidence>
<dbReference type="GO" id="GO:0030313">
    <property type="term" value="C:cell envelope"/>
    <property type="evidence" value="ECO:0007669"/>
    <property type="project" value="UniProtKB-SubCell"/>
</dbReference>
<evidence type="ECO:0000256" key="3">
    <source>
        <dbReference type="ARBA" id="ARBA00009477"/>
    </source>
</evidence>
<dbReference type="GO" id="GO:0016020">
    <property type="term" value="C:membrane"/>
    <property type="evidence" value="ECO:0007669"/>
    <property type="project" value="InterPro"/>
</dbReference>
<dbReference type="InterPro" id="IPR058795">
    <property type="entry name" value="LcnD_C"/>
</dbReference>
<dbReference type="NCBIfam" id="TIGR01730">
    <property type="entry name" value="RND_mfp"/>
    <property type="match status" value="1"/>
</dbReference>
<dbReference type="PANTHER" id="PTHR32347">
    <property type="entry name" value="EFFLUX SYSTEM COMPONENT YKNX-RELATED"/>
    <property type="match status" value="1"/>
</dbReference>
<evidence type="ECO:0000256" key="6">
    <source>
        <dbReference type="ARBA" id="ARBA00023054"/>
    </source>
</evidence>
<gene>
    <name evidence="10" type="ORF">A2801_01350</name>
</gene>
<name>A0A1F7YSS7_9BACT</name>